<dbReference type="Pfam" id="PF01346">
    <property type="entry name" value="FKBP_N"/>
    <property type="match status" value="1"/>
</dbReference>
<dbReference type="GO" id="GO:0003755">
    <property type="term" value="F:peptidyl-prolyl cis-trans isomerase activity"/>
    <property type="evidence" value="ECO:0007669"/>
    <property type="project" value="UniProtKB-UniRule"/>
</dbReference>
<evidence type="ECO:0000256" key="7">
    <source>
        <dbReference type="SAM" id="SignalP"/>
    </source>
</evidence>
<dbReference type="Gene3D" id="1.10.287.460">
    <property type="entry name" value="Peptidyl-prolyl cis-trans isomerase, FKBP-type, N-terminal domain"/>
    <property type="match status" value="1"/>
</dbReference>
<evidence type="ECO:0000259" key="8">
    <source>
        <dbReference type="PROSITE" id="PS50059"/>
    </source>
</evidence>
<evidence type="ECO:0000256" key="4">
    <source>
        <dbReference type="ARBA" id="ARBA00023235"/>
    </source>
</evidence>
<evidence type="ECO:0000256" key="6">
    <source>
        <dbReference type="RuleBase" id="RU003915"/>
    </source>
</evidence>
<protein>
    <recommendedName>
        <fullName evidence="6">Peptidyl-prolyl cis-trans isomerase</fullName>
        <ecNumber evidence="6">5.2.1.8</ecNumber>
    </recommendedName>
</protein>
<keyword evidence="4 5" id="KW-0413">Isomerase</keyword>
<keyword evidence="7" id="KW-0732">Signal</keyword>
<accession>A0A930MYK2</accession>
<reference evidence="9" key="1">
    <citation type="submission" date="2020-04" db="EMBL/GenBank/DDBJ databases">
        <title>Deep metagenomics examines the oral microbiome during advanced dental caries in children, revealing novel taxa and co-occurrences with host molecules.</title>
        <authorList>
            <person name="Baker J.L."/>
            <person name="Morton J.T."/>
            <person name="Dinis M."/>
            <person name="Alvarez R."/>
            <person name="Tran N.C."/>
            <person name="Knight R."/>
            <person name="Edlund A."/>
        </authorList>
    </citation>
    <scope>NUCLEOTIDE SEQUENCE</scope>
    <source>
        <strain evidence="9">JCVI_44_bin.5</strain>
    </source>
</reference>
<feature type="signal peptide" evidence="7">
    <location>
        <begin position="1"/>
        <end position="22"/>
    </location>
</feature>
<dbReference type="EC" id="5.2.1.8" evidence="6"/>
<dbReference type="GO" id="GO:0006457">
    <property type="term" value="P:protein folding"/>
    <property type="evidence" value="ECO:0007669"/>
    <property type="project" value="InterPro"/>
</dbReference>
<dbReference type="InterPro" id="IPR036944">
    <property type="entry name" value="PPIase_FKBP_N_sf"/>
</dbReference>
<evidence type="ECO:0000313" key="10">
    <source>
        <dbReference type="Proteomes" id="UP000771736"/>
    </source>
</evidence>
<comment type="catalytic activity">
    <reaction evidence="1 5 6">
        <text>[protein]-peptidylproline (omega=180) = [protein]-peptidylproline (omega=0)</text>
        <dbReference type="Rhea" id="RHEA:16237"/>
        <dbReference type="Rhea" id="RHEA-COMP:10747"/>
        <dbReference type="Rhea" id="RHEA-COMP:10748"/>
        <dbReference type="ChEBI" id="CHEBI:83833"/>
        <dbReference type="ChEBI" id="CHEBI:83834"/>
        <dbReference type="EC" id="5.2.1.8"/>
    </reaction>
</comment>
<comment type="similarity">
    <text evidence="2 6">Belongs to the FKBP-type PPIase family.</text>
</comment>
<organism evidence="9 10">
    <name type="scientific">Prevotella aurantiaca</name>
    <dbReference type="NCBI Taxonomy" id="596085"/>
    <lineage>
        <taxon>Bacteria</taxon>
        <taxon>Pseudomonadati</taxon>
        <taxon>Bacteroidota</taxon>
        <taxon>Bacteroidia</taxon>
        <taxon>Bacteroidales</taxon>
        <taxon>Prevotellaceae</taxon>
        <taxon>Prevotella</taxon>
    </lineage>
</organism>
<feature type="chain" id="PRO_5037002095" description="Peptidyl-prolyl cis-trans isomerase" evidence="7">
    <location>
        <begin position="23"/>
        <end position="316"/>
    </location>
</feature>
<dbReference type="Proteomes" id="UP000771736">
    <property type="component" value="Unassembled WGS sequence"/>
</dbReference>
<keyword evidence="3 5" id="KW-0697">Rotamase</keyword>
<dbReference type="EMBL" id="JABZSJ010000012">
    <property type="protein sequence ID" value="MBF1383920.1"/>
    <property type="molecule type" value="Genomic_DNA"/>
</dbReference>
<dbReference type="InterPro" id="IPR046357">
    <property type="entry name" value="PPIase_dom_sf"/>
</dbReference>
<dbReference type="PANTHER" id="PTHR43811:SF19">
    <property type="entry name" value="39 KDA FK506-BINDING NUCLEAR PROTEIN"/>
    <property type="match status" value="1"/>
</dbReference>
<evidence type="ECO:0000313" key="9">
    <source>
        <dbReference type="EMBL" id="MBF1383920.1"/>
    </source>
</evidence>
<sequence length="316" mass="34637">MKRIAFMALLVVASASFNTANAQSKKEKKQKKQEPKEAIAITAPVSNETAIIKIKFDSLSYAAGISMTRGLEDYLSSQLGVSKEDMPDFMRGLKEGISKRKDASFSAYTAGLQIAAQVERAMLPNIKKQFKGTSAEIDDRVFFKGLVDAMEKDTTFFKQEEAQEYVSKKQKALGDERNAQVKATGEKFLAANKKKAGVVTLPSGLQYKVLVKGNGPKPTKDDQVEVVYEGRTIEGKVFDATERHGKPSDTFGVSNLIKGWTEALTLMPVGSKWEIYIPQDLAYGARGAGEDIAPYSALIFTLELKDIVNTPKGSNK</sequence>
<name>A0A930MYK2_9BACT</name>
<dbReference type="Gene3D" id="3.10.50.40">
    <property type="match status" value="1"/>
</dbReference>
<dbReference type="AlphaFoldDB" id="A0A930MYK2"/>
<gene>
    <name evidence="9" type="ORF">HXN26_03530</name>
</gene>
<evidence type="ECO:0000256" key="2">
    <source>
        <dbReference type="ARBA" id="ARBA00006577"/>
    </source>
</evidence>
<proteinExistence type="inferred from homology"/>
<evidence type="ECO:0000256" key="5">
    <source>
        <dbReference type="PROSITE-ProRule" id="PRU00277"/>
    </source>
</evidence>
<dbReference type="RefSeq" id="WP_273158766.1">
    <property type="nucleotide sequence ID" value="NZ_CALCFI010000071.1"/>
</dbReference>
<dbReference type="PROSITE" id="PS50059">
    <property type="entry name" value="FKBP_PPIASE"/>
    <property type="match status" value="1"/>
</dbReference>
<evidence type="ECO:0000256" key="1">
    <source>
        <dbReference type="ARBA" id="ARBA00000971"/>
    </source>
</evidence>
<dbReference type="InterPro" id="IPR000774">
    <property type="entry name" value="PPIase_FKBP_N"/>
</dbReference>
<dbReference type="PANTHER" id="PTHR43811">
    <property type="entry name" value="FKBP-TYPE PEPTIDYL-PROLYL CIS-TRANS ISOMERASE FKPA"/>
    <property type="match status" value="1"/>
</dbReference>
<feature type="domain" description="PPIase FKBP-type" evidence="8">
    <location>
        <begin position="221"/>
        <end position="308"/>
    </location>
</feature>
<evidence type="ECO:0000256" key="3">
    <source>
        <dbReference type="ARBA" id="ARBA00023110"/>
    </source>
</evidence>
<dbReference type="Pfam" id="PF00254">
    <property type="entry name" value="FKBP_C"/>
    <property type="match status" value="1"/>
</dbReference>
<comment type="caution">
    <text evidence="9">The sequence shown here is derived from an EMBL/GenBank/DDBJ whole genome shotgun (WGS) entry which is preliminary data.</text>
</comment>
<dbReference type="SUPFAM" id="SSF54534">
    <property type="entry name" value="FKBP-like"/>
    <property type="match status" value="1"/>
</dbReference>
<dbReference type="InterPro" id="IPR001179">
    <property type="entry name" value="PPIase_FKBP_dom"/>
</dbReference>